<feature type="region of interest" description="Disordered" evidence="1">
    <location>
        <begin position="55"/>
        <end position="79"/>
    </location>
</feature>
<gene>
    <name evidence="2" type="ORF">NDU88_005104</name>
</gene>
<sequence length="168" mass="18104">MASSGPGRPKPRVAPPGSQPPWLCTFAANSRRQHPLGAVACRALTGSPFCLRLRGRSARPEPWASTPADSERSPGLRGACPSALPDLLTPPSWPFLQLAEGAARVKRSSRQPPTIQQLSCRPTSGINQRRIRDSGETLGGLRELSSGEDERARWRRPGDAAGDPEILR</sequence>
<name>A0AAV7NQG6_PLEWA</name>
<feature type="region of interest" description="Disordered" evidence="1">
    <location>
        <begin position="1"/>
        <end position="20"/>
    </location>
</feature>
<reference evidence="2" key="1">
    <citation type="journal article" date="2022" name="bioRxiv">
        <title>Sequencing and chromosome-scale assembly of the giantPleurodeles waltlgenome.</title>
        <authorList>
            <person name="Brown T."/>
            <person name="Elewa A."/>
            <person name="Iarovenko S."/>
            <person name="Subramanian E."/>
            <person name="Araus A.J."/>
            <person name="Petzold A."/>
            <person name="Susuki M."/>
            <person name="Suzuki K.-i.T."/>
            <person name="Hayashi T."/>
            <person name="Toyoda A."/>
            <person name="Oliveira C."/>
            <person name="Osipova E."/>
            <person name="Leigh N.D."/>
            <person name="Simon A."/>
            <person name="Yun M.H."/>
        </authorList>
    </citation>
    <scope>NUCLEOTIDE SEQUENCE</scope>
    <source>
        <strain evidence="2">20211129_DDA</strain>
        <tissue evidence="2">Liver</tissue>
    </source>
</reference>
<keyword evidence="3" id="KW-1185">Reference proteome</keyword>
<comment type="caution">
    <text evidence="2">The sequence shown here is derived from an EMBL/GenBank/DDBJ whole genome shotgun (WGS) entry which is preliminary data.</text>
</comment>
<feature type="region of interest" description="Disordered" evidence="1">
    <location>
        <begin position="104"/>
        <end position="168"/>
    </location>
</feature>
<evidence type="ECO:0000313" key="2">
    <source>
        <dbReference type="EMBL" id="KAJ1116899.1"/>
    </source>
</evidence>
<feature type="compositionally biased region" description="Polar residues" evidence="1">
    <location>
        <begin position="110"/>
        <end position="127"/>
    </location>
</feature>
<proteinExistence type="predicted"/>
<accession>A0AAV7NQG6</accession>
<organism evidence="2 3">
    <name type="scientific">Pleurodeles waltl</name>
    <name type="common">Iberian ribbed newt</name>
    <dbReference type="NCBI Taxonomy" id="8319"/>
    <lineage>
        <taxon>Eukaryota</taxon>
        <taxon>Metazoa</taxon>
        <taxon>Chordata</taxon>
        <taxon>Craniata</taxon>
        <taxon>Vertebrata</taxon>
        <taxon>Euteleostomi</taxon>
        <taxon>Amphibia</taxon>
        <taxon>Batrachia</taxon>
        <taxon>Caudata</taxon>
        <taxon>Salamandroidea</taxon>
        <taxon>Salamandridae</taxon>
        <taxon>Pleurodelinae</taxon>
        <taxon>Pleurodeles</taxon>
    </lineage>
</organism>
<protein>
    <submittedName>
        <fullName evidence="2">Uncharacterized protein</fullName>
    </submittedName>
</protein>
<dbReference type="AlphaFoldDB" id="A0AAV7NQG6"/>
<evidence type="ECO:0000256" key="1">
    <source>
        <dbReference type="SAM" id="MobiDB-lite"/>
    </source>
</evidence>
<evidence type="ECO:0000313" key="3">
    <source>
        <dbReference type="Proteomes" id="UP001066276"/>
    </source>
</evidence>
<dbReference type="Proteomes" id="UP001066276">
    <property type="component" value="Chromosome 8"/>
</dbReference>
<dbReference type="EMBL" id="JANPWB010000012">
    <property type="protein sequence ID" value="KAJ1116899.1"/>
    <property type="molecule type" value="Genomic_DNA"/>
</dbReference>
<feature type="compositionally biased region" description="Basic and acidic residues" evidence="1">
    <location>
        <begin position="148"/>
        <end position="158"/>
    </location>
</feature>